<feature type="domain" description="C2H2-type" evidence="11">
    <location>
        <begin position="664"/>
        <end position="693"/>
    </location>
</feature>
<gene>
    <name evidence="12" type="ORF">OSB1V03_LOCUS4742</name>
</gene>
<feature type="domain" description="C2H2-type" evidence="11">
    <location>
        <begin position="693"/>
        <end position="723"/>
    </location>
</feature>
<name>A0A7R9KJL3_9ACAR</name>
<feature type="domain" description="C2H2-type" evidence="11">
    <location>
        <begin position="297"/>
        <end position="327"/>
    </location>
</feature>
<dbReference type="GO" id="GO:0008270">
    <property type="term" value="F:zinc ion binding"/>
    <property type="evidence" value="ECO:0007669"/>
    <property type="project" value="UniProtKB-KW"/>
</dbReference>
<dbReference type="PROSITE" id="PS00028">
    <property type="entry name" value="ZINC_FINGER_C2H2_1"/>
    <property type="match status" value="10"/>
</dbReference>
<dbReference type="OrthoDB" id="3561125at2759"/>
<dbReference type="EMBL" id="CAJPIZ010002230">
    <property type="protein sequence ID" value="CAG2104727.1"/>
    <property type="molecule type" value="Genomic_DNA"/>
</dbReference>
<protein>
    <recommendedName>
        <fullName evidence="11">C2H2-type domain-containing protein</fullName>
    </recommendedName>
</protein>
<dbReference type="SMART" id="SM00355">
    <property type="entry name" value="ZnF_C2H2"/>
    <property type="match status" value="21"/>
</dbReference>
<keyword evidence="13" id="KW-1185">Reference proteome</keyword>
<evidence type="ECO:0000256" key="1">
    <source>
        <dbReference type="ARBA" id="ARBA00004123"/>
    </source>
</evidence>
<feature type="domain" description="C2H2-type" evidence="11">
    <location>
        <begin position="787"/>
        <end position="810"/>
    </location>
</feature>
<dbReference type="Gene3D" id="3.30.160.60">
    <property type="entry name" value="Classic Zinc Finger"/>
    <property type="match status" value="7"/>
</dbReference>
<evidence type="ECO:0000313" key="13">
    <source>
        <dbReference type="Proteomes" id="UP000759131"/>
    </source>
</evidence>
<evidence type="ECO:0000256" key="2">
    <source>
        <dbReference type="ARBA" id="ARBA00022723"/>
    </source>
</evidence>
<feature type="compositionally biased region" description="Basic residues" evidence="10">
    <location>
        <begin position="32"/>
        <end position="43"/>
    </location>
</feature>
<reference evidence="12" key="1">
    <citation type="submission" date="2020-11" db="EMBL/GenBank/DDBJ databases">
        <authorList>
            <person name="Tran Van P."/>
        </authorList>
    </citation>
    <scope>NUCLEOTIDE SEQUENCE</scope>
</reference>
<feature type="compositionally biased region" description="Low complexity" evidence="10">
    <location>
        <begin position="20"/>
        <end position="31"/>
    </location>
</feature>
<evidence type="ECO:0000313" key="12">
    <source>
        <dbReference type="EMBL" id="CAD7624297.1"/>
    </source>
</evidence>
<feature type="domain" description="C2H2-type" evidence="11">
    <location>
        <begin position="94"/>
        <end position="123"/>
    </location>
</feature>
<evidence type="ECO:0000256" key="10">
    <source>
        <dbReference type="SAM" id="MobiDB-lite"/>
    </source>
</evidence>
<dbReference type="InterPro" id="IPR051061">
    <property type="entry name" value="Zinc_finger_trans_reg"/>
</dbReference>
<feature type="compositionally biased region" description="Basic and acidic residues" evidence="10">
    <location>
        <begin position="410"/>
        <end position="420"/>
    </location>
</feature>
<dbReference type="GO" id="GO:0006357">
    <property type="term" value="P:regulation of transcription by RNA polymerase II"/>
    <property type="evidence" value="ECO:0007669"/>
    <property type="project" value="TreeGrafter"/>
</dbReference>
<feature type="domain" description="C2H2-type" evidence="11">
    <location>
        <begin position="558"/>
        <end position="586"/>
    </location>
</feature>
<feature type="region of interest" description="Disordered" evidence="10">
    <location>
        <begin position="318"/>
        <end position="361"/>
    </location>
</feature>
<organism evidence="12">
    <name type="scientific">Medioppia subpectinata</name>
    <dbReference type="NCBI Taxonomy" id="1979941"/>
    <lineage>
        <taxon>Eukaryota</taxon>
        <taxon>Metazoa</taxon>
        <taxon>Ecdysozoa</taxon>
        <taxon>Arthropoda</taxon>
        <taxon>Chelicerata</taxon>
        <taxon>Arachnida</taxon>
        <taxon>Acari</taxon>
        <taxon>Acariformes</taxon>
        <taxon>Sarcoptiformes</taxon>
        <taxon>Oribatida</taxon>
        <taxon>Brachypylina</taxon>
        <taxon>Oppioidea</taxon>
        <taxon>Oppiidae</taxon>
        <taxon>Medioppia</taxon>
    </lineage>
</organism>
<dbReference type="Pfam" id="PF00096">
    <property type="entry name" value="zf-C2H2"/>
    <property type="match status" value="2"/>
</dbReference>
<keyword evidence="2" id="KW-0479">Metal-binding</keyword>
<evidence type="ECO:0000256" key="8">
    <source>
        <dbReference type="ARBA" id="ARBA00023242"/>
    </source>
</evidence>
<dbReference type="AlphaFoldDB" id="A0A7R9KJL3"/>
<feature type="domain" description="C2H2-type" evidence="11">
    <location>
        <begin position="587"/>
        <end position="606"/>
    </location>
</feature>
<evidence type="ECO:0000256" key="7">
    <source>
        <dbReference type="ARBA" id="ARBA00023163"/>
    </source>
</evidence>
<dbReference type="EMBL" id="OC856805">
    <property type="protein sequence ID" value="CAD7624297.1"/>
    <property type="molecule type" value="Genomic_DNA"/>
</dbReference>
<evidence type="ECO:0000256" key="3">
    <source>
        <dbReference type="ARBA" id="ARBA00022737"/>
    </source>
</evidence>
<evidence type="ECO:0000256" key="6">
    <source>
        <dbReference type="ARBA" id="ARBA00023015"/>
    </source>
</evidence>
<feature type="region of interest" description="Disordered" evidence="10">
    <location>
        <begin position="410"/>
        <end position="436"/>
    </location>
</feature>
<sequence>MYQLLVITENDDSIPHKTSPKTTGKTVSKGKVIARKISPKRDRKSVSSDSESDSQSGDDYCNDSSDDNSKPEDTFAEHYLQSIAKLKRPTGGKFVCDVEGCEKSYKYEQSLRFHRMVHFGQRVYCSHEDCNRHFATMSSYFQHKKEGRHVLGGRPYVCGIKSCVYETPLKNELESHIMSIHPYINWSTKSIVCDVCGQQFIRDELLAIHVREEHTNKHGFKCDECERLYASAKGLQVHQQNNTCRIFRCHWPGCEFRTPYKMVLYRTHAITHLEDQQKAKEDTNASVDASDPTKRIYRCDVEGCDRVYDERSDLRAHKAQNHSRLYPNRINQIDGKTSSKTDRKSVSKRKDTVKHEPRNTDIGVQEVGLECDVNLVANEVVIDGTVESEGNVNLVIDENRIDCNLKTRTEDNKSDCERSGDQSGDDYCNDSSDNSQSKDTFAEHYLQSIAKLKPPPPRGQYACDVESCEKSYQSKESLRFHRMKHFGKRFYCPFDDCNQHFGTQDVLRQHKKKGRHVLGGRPYVCGIKSCVYETPLKDELESHIMTTHPNVHLSIKSIACDECGQQFIRDELLAIHVREEHTNKHGFKCKRCERSFKTSQGLQRHRENKKCRIFRCHWPGCQFRTPYKMILYRTHAITHSTVQQMANKGNSESVADFQHQKRLYRCGVEGCDSVFDTQSRLSSHNAYHHSTRYQCHWPGCDFRAGHMCKIKEHVEVKHTGHRPFACTLDGCQFSTRQKLQLELHKYRKHPDHFPDMPWFKCDETYCEYRTKCKYRIATHTKGHTKPFVCDICGKGFQSKLHLNTHRRAHTETIRCSWPGCETVVASEDTMRDHYNTHTKAIVYECLWPGCEKTFLQRTSYVHHKRTHNKDSRPRHRCHWPECDYETFNRELLKRHIDTHNGVETVAKKRTRSAPKRSKRAKKCQNEPTYCLCHQVSYGEMLVHKRLQPIVIFRDNYGLIAESWPKL</sequence>
<feature type="domain" description="C2H2-type" evidence="11">
    <location>
        <begin position="191"/>
        <end position="219"/>
    </location>
</feature>
<feature type="compositionally biased region" description="Low complexity" evidence="10">
    <location>
        <begin position="47"/>
        <end position="59"/>
    </location>
</feature>
<proteinExistence type="predicted"/>
<feature type="domain" description="C2H2-type" evidence="11">
    <location>
        <begin position="461"/>
        <end position="490"/>
    </location>
</feature>
<evidence type="ECO:0000256" key="5">
    <source>
        <dbReference type="ARBA" id="ARBA00022833"/>
    </source>
</evidence>
<feature type="domain" description="C2H2-type" evidence="11">
    <location>
        <begin position="843"/>
        <end position="872"/>
    </location>
</feature>
<dbReference type="GO" id="GO:0005634">
    <property type="term" value="C:nucleus"/>
    <property type="evidence" value="ECO:0007669"/>
    <property type="project" value="UniProtKB-SubCell"/>
</dbReference>
<dbReference type="PANTHER" id="PTHR46179">
    <property type="entry name" value="ZINC FINGER PROTEIN"/>
    <property type="match status" value="1"/>
</dbReference>
<evidence type="ECO:0000256" key="4">
    <source>
        <dbReference type="ARBA" id="ARBA00022771"/>
    </source>
</evidence>
<feature type="domain" description="C2H2-type" evidence="11">
    <location>
        <begin position="490"/>
        <end position="516"/>
    </location>
</feature>
<dbReference type="InterPro" id="IPR013087">
    <property type="entry name" value="Znf_C2H2_type"/>
</dbReference>
<comment type="subcellular location">
    <subcellularLocation>
        <location evidence="1">Nucleus</location>
    </subcellularLocation>
</comment>
<dbReference type="PROSITE" id="PS50157">
    <property type="entry name" value="ZINC_FINGER_C2H2_2"/>
    <property type="match status" value="11"/>
</dbReference>
<evidence type="ECO:0000259" key="11">
    <source>
        <dbReference type="PROSITE" id="PS50157"/>
    </source>
</evidence>
<keyword evidence="5" id="KW-0862">Zinc</keyword>
<dbReference type="FunFam" id="3.30.160.60:FF:001840">
    <property type="entry name" value="Paternally-expressed gene 3 protein"/>
    <property type="match status" value="1"/>
</dbReference>
<keyword evidence="6" id="KW-0805">Transcription regulation</keyword>
<evidence type="ECO:0000256" key="9">
    <source>
        <dbReference type="PROSITE-ProRule" id="PRU00042"/>
    </source>
</evidence>
<keyword evidence="3" id="KW-0677">Repeat</keyword>
<keyword evidence="7" id="KW-0804">Transcription</keyword>
<dbReference type="PANTHER" id="PTHR46179:SF13">
    <property type="entry name" value="C2H2-TYPE DOMAIN-CONTAINING PROTEIN"/>
    <property type="match status" value="1"/>
</dbReference>
<accession>A0A7R9KJL3</accession>
<dbReference type="InterPro" id="IPR036236">
    <property type="entry name" value="Znf_C2H2_sf"/>
</dbReference>
<dbReference type="Proteomes" id="UP000759131">
    <property type="component" value="Unassembled WGS sequence"/>
</dbReference>
<feature type="region of interest" description="Disordered" evidence="10">
    <location>
        <begin position="7"/>
        <end position="72"/>
    </location>
</feature>
<keyword evidence="8" id="KW-0539">Nucleus</keyword>
<dbReference type="SUPFAM" id="SSF57667">
    <property type="entry name" value="beta-beta-alpha zinc fingers"/>
    <property type="match status" value="6"/>
</dbReference>
<keyword evidence="4 9" id="KW-0863">Zinc-finger</keyword>
<feature type="compositionally biased region" description="Basic and acidic residues" evidence="10">
    <location>
        <begin position="337"/>
        <end position="359"/>
    </location>
</feature>